<reference evidence="2" key="1">
    <citation type="submission" date="2020-10" db="EMBL/GenBank/DDBJ databases">
        <title>Connecting structure to function with the recovery of over 1000 high-quality activated sludge metagenome-assembled genomes encoding full-length rRNA genes using long-read sequencing.</title>
        <authorList>
            <person name="Singleton C.M."/>
            <person name="Petriglieri F."/>
            <person name="Kristensen J.M."/>
            <person name="Kirkegaard R.H."/>
            <person name="Michaelsen T.Y."/>
            <person name="Andersen M.H."/>
            <person name="Karst S.M."/>
            <person name="Dueholm M.S."/>
            <person name="Nielsen P.H."/>
            <person name="Albertsen M."/>
        </authorList>
    </citation>
    <scope>NUCLEOTIDE SEQUENCE</scope>
    <source>
        <strain evidence="2">Skiv_18-Q3-R9-52_MAXAC.067</strain>
    </source>
</reference>
<name>A0A9D7SLD9_9BACT</name>
<keyword evidence="1" id="KW-0472">Membrane</keyword>
<keyword evidence="1" id="KW-1133">Transmembrane helix</keyword>
<comment type="caution">
    <text evidence="2">The sequence shown here is derived from an EMBL/GenBank/DDBJ whole genome shotgun (WGS) entry which is preliminary data.</text>
</comment>
<dbReference type="Proteomes" id="UP000886657">
    <property type="component" value="Unassembled WGS sequence"/>
</dbReference>
<organism evidence="2 3">
    <name type="scientific">Candidatus Geothrix skivensis</name>
    <dbReference type="NCBI Taxonomy" id="2954439"/>
    <lineage>
        <taxon>Bacteria</taxon>
        <taxon>Pseudomonadati</taxon>
        <taxon>Acidobacteriota</taxon>
        <taxon>Holophagae</taxon>
        <taxon>Holophagales</taxon>
        <taxon>Holophagaceae</taxon>
        <taxon>Geothrix</taxon>
    </lineage>
</organism>
<dbReference type="AlphaFoldDB" id="A0A9D7SLD9"/>
<protein>
    <submittedName>
        <fullName evidence="2">ABC transporter permease</fullName>
    </submittedName>
</protein>
<feature type="transmembrane region" description="Helical" evidence="1">
    <location>
        <begin position="61"/>
        <end position="81"/>
    </location>
</feature>
<feature type="transmembrane region" description="Helical" evidence="1">
    <location>
        <begin position="177"/>
        <end position="201"/>
    </location>
</feature>
<feature type="transmembrane region" description="Helical" evidence="1">
    <location>
        <begin position="221"/>
        <end position="243"/>
    </location>
</feature>
<proteinExistence type="predicted"/>
<dbReference type="CDD" id="cd21809">
    <property type="entry name" value="ABC-2_lan_permease-like"/>
    <property type="match status" value="1"/>
</dbReference>
<accession>A0A9D7SLD9</accession>
<keyword evidence="1" id="KW-0812">Transmembrane</keyword>
<feature type="transmembrane region" description="Helical" evidence="1">
    <location>
        <begin position="146"/>
        <end position="170"/>
    </location>
</feature>
<evidence type="ECO:0000313" key="2">
    <source>
        <dbReference type="EMBL" id="MBK9797966.1"/>
    </source>
</evidence>
<sequence length="253" mass="28487">MISTDAFFAAERVKWRKSWLLVVAVLAPLCQVGFLAIIFWFSDSRIRMFKPGFQFWLELNFVAWCLVVLPIATALICDLSWEQEREARAWNLLLIQPTPRRTHYLVKFLSHVYLVLLSQALFAVTLPLLGALLATNPKLLMGPLPLALLVRFLGFTVLASMALVAFHTWVSMRVSGIWMAVGIALAGSWFALRLVGTTAFIQVLPWGLAAQMSLVFERWRVLPWAQAPVSLLLAGALLILGTVDFSRHHESRT</sequence>
<feature type="transmembrane region" description="Helical" evidence="1">
    <location>
        <begin position="20"/>
        <end position="41"/>
    </location>
</feature>
<evidence type="ECO:0000256" key="1">
    <source>
        <dbReference type="SAM" id="Phobius"/>
    </source>
</evidence>
<dbReference type="EMBL" id="JADKIO010000013">
    <property type="protein sequence ID" value="MBK9797966.1"/>
    <property type="molecule type" value="Genomic_DNA"/>
</dbReference>
<gene>
    <name evidence="2" type="ORF">IPP58_16095</name>
</gene>
<dbReference type="Pfam" id="PF12730">
    <property type="entry name" value="ABC2_membrane_4"/>
    <property type="match status" value="1"/>
</dbReference>
<evidence type="ECO:0000313" key="3">
    <source>
        <dbReference type="Proteomes" id="UP000886657"/>
    </source>
</evidence>
<feature type="transmembrane region" description="Helical" evidence="1">
    <location>
        <begin position="108"/>
        <end position="134"/>
    </location>
</feature>